<accession>A0A7W7ZS85</accession>
<dbReference type="SUPFAM" id="SSF50156">
    <property type="entry name" value="PDZ domain-like"/>
    <property type="match status" value="2"/>
</dbReference>
<reference evidence="13 14" key="1">
    <citation type="submission" date="2020-08" db="EMBL/GenBank/DDBJ databases">
        <title>Genomic Encyclopedia of Type Strains, Phase IV (KMG-V): Genome sequencing to study the core and pangenomes of soil and plant-associated prokaryotes.</title>
        <authorList>
            <person name="Whitman W."/>
        </authorList>
    </citation>
    <scope>NUCLEOTIDE SEQUENCE [LARGE SCALE GENOMIC DNA]</scope>
    <source>
        <strain evidence="13 14">X5P3</strain>
    </source>
</reference>
<organism evidence="13 14">
    <name type="scientific">Granulicella mallensis</name>
    <dbReference type="NCBI Taxonomy" id="940614"/>
    <lineage>
        <taxon>Bacteria</taxon>
        <taxon>Pseudomonadati</taxon>
        <taxon>Acidobacteriota</taxon>
        <taxon>Terriglobia</taxon>
        <taxon>Terriglobales</taxon>
        <taxon>Acidobacteriaceae</taxon>
        <taxon>Granulicella</taxon>
    </lineage>
</organism>
<dbReference type="EMBL" id="JACHIO010000013">
    <property type="protein sequence ID" value="MBB5064829.1"/>
    <property type="molecule type" value="Genomic_DNA"/>
</dbReference>
<dbReference type="InterPro" id="IPR001478">
    <property type="entry name" value="PDZ"/>
</dbReference>
<evidence type="ECO:0000256" key="5">
    <source>
        <dbReference type="ARBA" id="ARBA00022692"/>
    </source>
</evidence>
<dbReference type="GO" id="GO:0006508">
    <property type="term" value="P:proteolysis"/>
    <property type="evidence" value="ECO:0007669"/>
    <property type="project" value="UniProtKB-KW"/>
</dbReference>
<comment type="similarity">
    <text evidence="3 11">Belongs to the peptidase M50B family.</text>
</comment>
<comment type="subcellular location">
    <subcellularLocation>
        <location evidence="2">Membrane</location>
        <topology evidence="2">Multi-pass membrane protein</topology>
    </subcellularLocation>
</comment>
<keyword evidence="4 13" id="KW-0645">Protease</keyword>
<feature type="transmembrane region" description="Helical" evidence="11">
    <location>
        <begin position="6"/>
        <end position="28"/>
    </location>
</feature>
<evidence type="ECO:0000256" key="1">
    <source>
        <dbReference type="ARBA" id="ARBA00001947"/>
    </source>
</evidence>
<feature type="transmembrane region" description="Helical" evidence="11">
    <location>
        <begin position="391"/>
        <end position="411"/>
    </location>
</feature>
<dbReference type="Pfam" id="PF02163">
    <property type="entry name" value="Peptidase_M50"/>
    <property type="match status" value="1"/>
</dbReference>
<comment type="caution">
    <text evidence="13">The sequence shown here is derived from an EMBL/GenBank/DDBJ whole genome shotgun (WGS) entry which is preliminary data.</text>
</comment>
<dbReference type="AlphaFoldDB" id="A0A7W7ZS85"/>
<name>A0A7W7ZS85_9BACT</name>
<dbReference type="GO" id="GO:0046872">
    <property type="term" value="F:metal ion binding"/>
    <property type="evidence" value="ECO:0007669"/>
    <property type="project" value="UniProtKB-KW"/>
</dbReference>
<feature type="transmembrane region" description="Helical" evidence="11">
    <location>
        <begin position="423"/>
        <end position="440"/>
    </location>
</feature>
<dbReference type="Gene3D" id="2.30.42.10">
    <property type="match status" value="2"/>
</dbReference>
<evidence type="ECO:0000256" key="2">
    <source>
        <dbReference type="ARBA" id="ARBA00004141"/>
    </source>
</evidence>
<comment type="cofactor">
    <cofactor evidence="1 11">
        <name>Zn(2+)</name>
        <dbReference type="ChEBI" id="CHEBI:29105"/>
    </cofactor>
</comment>
<proteinExistence type="inferred from homology"/>
<keyword evidence="10 11" id="KW-0472">Membrane</keyword>
<evidence type="ECO:0000313" key="13">
    <source>
        <dbReference type="EMBL" id="MBB5064829.1"/>
    </source>
</evidence>
<dbReference type="InterPro" id="IPR004387">
    <property type="entry name" value="Pept_M50_Zn"/>
</dbReference>
<feature type="domain" description="PDZ" evidence="12">
    <location>
        <begin position="211"/>
        <end position="280"/>
    </location>
</feature>
<evidence type="ECO:0000259" key="12">
    <source>
        <dbReference type="SMART" id="SM00228"/>
    </source>
</evidence>
<evidence type="ECO:0000313" key="14">
    <source>
        <dbReference type="Proteomes" id="UP000584867"/>
    </source>
</evidence>
<dbReference type="InterPro" id="IPR036034">
    <property type="entry name" value="PDZ_sf"/>
</dbReference>
<dbReference type="GO" id="GO:0004222">
    <property type="term" value="F:metalloendopeptidase activity"/>
    <property type="evidence" value="ECO:0007669"/>
    <property type="project" value="InterPro"/>
</dbReference>
<feature type="domain" description="PDZ" evidence="12">
    <location>
        <begin position="112"/>
        <end position="191"/>
    </location>
</feature>
<dbReference type="RefSeq" id="WP_184257054.1">
    <property type="nucleotide sequence ID" value="NZ_JACHIO010000013.1"/>
</dbReference>
<evidence type="ECO:0000256" key="4">
    <source>
        <dbReference type="ARBA" id="ARBA00022670"/>
    </source>
</evidence>
<keyword evidence="6 11" id="KW-0378">Hydrolase</keyword>
<evidence type="ECO:0000256" key="9">
    <source>
        <dbReference type="ARBA" id="ARBA00023049"/>
    </source>
</evidence>
<dbReference type="PANTHER" id="PTHR42837:SF2">
    <property type="entry name" value="MEMBRANE METALLOPROTEASE ARASP2, CHLOROPLASTIC-RELATED"/>
    <property type="match status" value="1"/>
</dbReference>
<keyword evidence="9 11" id="KW-0482">Metalloprotease</keyword>
<dbReference type="InterPro" id="IPR008915">
    <property type="entry name" value="Peptidase_M50"/>
</dbReference>
<dbReference type="Pfam" id="PF17820">
    <property type="entry name" value="PDZ_6"/>
    <property type="match status" value="1"/>
</dbReference>
<keyword evidence="11" id="KW-0479">Metal-binding</keyword>
<gene>
    <name evidence="13" type="ORF">HDF15_003191</name>
</gene>
<dbReference type="PANTHER" id="PTHR42837">
    <property type="entry name" value="REGULATOR OF SIGMA-E PROTEASE RSEP"/>
    <property type="match status" value="1"/>
</dbReference>
<keyword evidence="7 11" id="KW-0862">Zinc</keyword>
<evidence type="ECO:0000256" key="7">
    <source>
        <dbReference type="ARBA" id="ARBA00022833"/>
    </source>
</evidence>
<protein>
    <recommendedName>
        <fullName evidence="11">Zinc metalloprotease</fullName>
        <ecNumber evidence="11">3.4.24.-</ecNumber>
    </recommendedName>
</protein>
<dbReference type="SMART" id="SM00228">
    <property type="entry name" value="PDZ"/>
    <property type="match status" value="2"/>
</dbReference>
<evidence type="ECO:0000256" key="8">
    <source>
        <dbReference type="ARBA" id="ARBA00022989"/>
    </source>
</evidence>
<evidence type="ECO:0000256" key="3">
    <source>
        <dbReference type="ARBA" id="ARBA00007931"/>
    </source>
</evidence>
<dbReference type="InterPro" id="IPR041489">
    <property type="entry name" value="PDZ_6"/>
</dbReference>
<feature type="transmembrane region" description="Helical" evidence="11">
    <location>
        <begin position="98"/>
        <end position="122"/>
    </location>
</feature>
<keyword evidence="5 11" id="KW-0812">Transmembrane</keyword>
<dbReference type="CDD" id="cd06163">
    <property type="entry name" value="S2P-M50_PDZ_RseP-like"/>
    <property type="match status" value="1"/>
</dbReference>
<evidence type="ECO:0000256" key="10">
    <source>
        <dbReference type="ARBA" id="ARBA00023136"/>
    </source>
</evidence>
<evidence type="ECO:0000256" key="11">
    <source>
        <dbReference type="RuleBase" id="RU362031"/>
    </source>
</evidence>
<dbReference type="GO" id="GO:0016020">
    <property type="term" value="C:membrane"/>
    <property type="evidence" value="ECO:0007669"/>
    <property type="project" value="UniProtKB-SubCell"/>
</dbReference>
<dbReference type="NCBIfam" id="TIGR00054">
    <property type="entry name" value="RIP metalloprotease RseP"/>
    <property type="match status" value="1"/>
</dbReference>
<dbReference type="Proteomes" id="UP000584867">
    <property type="component" value="Unassembled WGS sequence"/>
</dbReference>
<sequence length="451" mass="49110">MHILSVIVEFAIVLGIMVLVHEFGHFAVAKLCGVRVEAFSIGFGPRLFGVRHNGTDYKVCLLPLGGYVKMAGEYNGDPNVTTTGAPDEFTSKTRWQRILIALAGPFANFVLSFFLLAMVAHYHHETDQYLNGPAVVDYVPLNTPAAHSGLTTGDTIVGFNNVSNPTWEQILEEVEVNLSNHAIPFKFLHNGSTVSASLDVASVNNGDFSPDKLGLIPRMQVGPLGMQHISAGSPAERAGLVDGDALARVDSVEIHSVQTLLAYLKDRNGAPATLLVVHKGQTRTVQLQPEWRDNGIGSMSFQVGFKPLPVPTDVEQLPLGSSLKQSLIDNGKDSTLILRVLKGLFTRHVSVKQMSGPVGIAQQIDIATQMGPWSVVQLMSAISLNLGIMNLLPFPILDGGMILFLIIESIMRRDVDMAIKERVYQVAFVCIILFACFVMFNDITKLHFGKP</sequence>
<keyword evidence="8 11" id="KW-1133">Transmembrane helix</keyword>
<dbReference type="EC" id="3.4.24.-" evidence="11"/>
<evidence type="ECO:0000256" key="6">
    <source>
        <dbReference type="ARBA" id="ARBA00022801"/>
    </source>
</evidence>